<feature type="chain" id="PRO_5004191342" description="Outer membrane lipoprotein-sorting protein" evidence="1">
    <location>
        <begin position="23"/>
        <end position="297"/>
    </location>
</feature>
<dbReference type="STRING" id="204669.Acid345_0123"/>
<keyword evidence="1" id="KW-0732">Signal</keyword>
<evidence type="ECO:0000313" key="3">
    <source>
        <dbReference type="Proteomes" id="UP000002432"/>
    </source>
</evidence>
<dbReference type="eggNOG" id="ENOG5030VSX">
    <property type="taxonomic scope" value="Bacteria"/>
</dbReference>
<keyword evidence="3" id="KW-1185">Reference proteome</keyword>
<name>Q1IVH2_KORVE</name>
<evidence type="ECO:0000256" key="1">
    <source>
        <dbReference type="SAM" id="SignalP"/>
    </source>
</evidence>
<dbReference type="KEGG" id="aba:Acid345_0123"/>
<protein>
    <recommendedName>
        <fullName evidence="4">Outer membrane lipoprotein-sorting protein</fullName>
    </recommendedName>
</protein>
<dbReference type="HOGENOM" id="CLU_081548_0_0_0"/>
<dbReference type="EnsemblBacteria" id="ABF39128">
    <property type="protein sequence ID" value="ABF39128"/>
    <property type="gene ID" value="Acid345_0123"/>
</dbReference>
<accession>Q1IVH2</accession>
<reference evidence="2 3" key="1">
    <citation type="journal article" date="2009" name="Appl. Environ. Microbiol.">
        <title>Three genomes from the phylum Acidobacteria provide insight into the lifestyles of these microorganisms in soils.</title>
        <authorList>
            <person name="Ward N.L."/>
            <person name="Challacombe J.F."/>
            <person name="Janssen P.H."/>
            <person name="Henrissat B."/>
            <person name="Coutinho P.M."/>
            <person name="Wu M."/>
            <person name="Xie G."/>
            <person name="Haft D.H."/>
            <person name="Sait M."/>
            <person name="Badger J."/>
            <person name="Barabote R.D."/>
            <person name="Bradley B."/>
            <person name="Brettin T.S."/>
            <person name="Brinkac L.M."/>
            <person name="Bruce D."/>
            <person name="Creasy T."/>
            <person name="Daugherty S.C."/>
            <person name="Davidsen T.M."/>
            <person name="DeBoy R.T."/>
            <person name="Detter J.C."/>
            <person name="Dodson R.J."/>
            <person name="Durkin A.S."/>
            <person name="Ganapathy A."/>
            <person name="Gwinn-Giglio M."/>
            <person name="Han C.S."/>
            <person name="Khouri H."/>
            <person name="Kiss H."/>
            <person name="Kothari S.P."/>
            <person name="Madupu R."/>
            <person name="Nelson K.E."/>
            <person name="Nelson W.C."/>
            <person name="Paulsen I."/>
            <person name="Penn K."/>
            <person name="Ren Q."/>
            <person name="Rosovitz M.J."/>
            <person name="Selengut J.D."/>
            <person name="Shrivastava S."/>
            <person name="Sullivan S.A."/>
            <person name="Tapia R."/>
            <person name="Thompson L.S."/>
            <person name="Watkins K.L."/>
            <person name="Yang Q."/>
            <person name="Yu C."/>
            <person name="Zafar N."/>
            <person name="Zhou L."/>
            <person name="Kuske C.R."/>
        </authorList>
    </citation>
    <scope>NUCLEOTIDE SEQUENCE [LARGE SCALE GENOMIC DNA]</scope>
    <source>
        <strain evidence="2 3">Ellin345</strain>
    </source>
</reference>
<evidence type="ECO:0000313" key="2">
    <source>
        <dbReference type="EMBL" id="ABF39128.1"/>
    </source>
</evidence>
<dbReference type="Proteomes" id="UP000002432">
    <property type="component" value="Chromosome"/>
</dbReference>
<dbReference type="OrthoDB" id="117392at2"/>
<dbReference type="AlphaFoldDB" id="Q1IVH2"/>
<gene>
    <name evidence="2" type="ordered locus">Acid345_0123</name>
</gene>
<proteinExistence type="predicted"/>
<dbReference type="RefSeq" id="WP_011520930.1">
    <property type="nucleotide sequence ID" value="NC_008009.1"/>
</dbReference>
<sequence length="297" mass="33850">MKQMIQKLLPFLLLLAAASAQTAPATTPAPAATPATTAASNDWLPKLTGDEDATVKKARTLLTQMIEALGGDNYMNVTTIEQTGITYSFYNGKPNSLGIEFHRLFKFPDKERLELTKQRDVIYIENADVGYEITYKGTAIQEPSSWREYVGRRNYSLENLLHVWLKEPGTQIYYEGSAIAEQRMTEVVTVMNVHNETASIYIDQNSHLPVKKSFTYRSVLDKQKDTEGEIYGNWRMEGPLNTPHSIVRTHNGDYTNQRFIRNVTYNAPMADSLFEAKPTYDPYVLERKLDTREHPKK</sequence>
<dbReference type="EMBL" id="CP000360">
    <property type="protein sequence ID" value="ABF39128.1"/>
    <property type="molecule type" value="Genomic_DNA"/>
</dbReference>
<organism evidence="2 3">
    <name type="scientific">Koribacter versatilis (strain Ellin345)</name>
    <dbReference type="NCBI Taxonomy" id="204669"/>
    <lineage>
        <taxon>Bacteria</taxon>
        <taxon>Pseudomonadati</taxon>
        <taxon>Acidobacteriota</taxon>
        <taxon>Terriglobia</taxon>
        <taxon>Terriglobales</taxon>
        <taxon>Candidatus Korobacteraceae</taxon>
        <taxon>Candidatus Korobacter</taxon>
    </lineage>
</organism>
<feature type="signal peptide" evidence="1">
    <location>
        <begin position="1"/>
        <end position="22"/>
    </location>
</feature>
<evidence type="ECO:0008006" key="4">
    <source>
        <dbReference type="Google" id="ProtNLM"/>
    </source>
</evidence>